<accession>A0A2U3MXJ0</accession>
<keyword evidence="2" id="KW-1185">Reference proteome</keyword>
<reference evidence="2" key="1">
    <citation type="submission" date="2018-03" db="EMBL/GenBank/DDBJ databases">
        <authorList>
            <person name="Blom J."/>
        </authorList>
    </citation>
    <scope>NUCLEOTIDE SEQUENCE [LARGE SCALE GENOMIC DNA]</scope>
    <source>
        <strain evidence="2">KPC-SM-21</strain>
    </source>
</reference>
<dbReference type="InParanoid" id="A0A2U3MXJ0"/>
<dbReference type="EMBL" id="OOGT01000043">
    <property type="protein sequence ID" value="SPL70121.1"/>
    <property type="molecule type" value="Genomic_DNA"/>
</dbReference>
<gene>
    <name evidence="1" type="ORF">KPC_1299</name>
</gene>
<name>A0A2U3MXJ0_9GAMM</name>
<organism evidence="1 2">
    <name type="scientific">Acinetobacter stercoris</name>
    <dbReference type="NCBI Taxonomy" id="2126983"/>
    <lineage>
        <taxon>Bacteria</taxon>
        <taxon>Pseudomonadati</taxon>
        <taxon>Pseudomonadota</taxon>
        <taxon>Gammaproteobacteria</taxon>
        <taxon>Moraxellales</taxon>
        <taxon>Moraxellaceae</taxon>
        <taxon>Acinetobacter</taxon>
    </lineage>
</organism>
<dbReference type="RefSeq" id="WP_121973622.1">
    <property type="nucleotide sequence ID" value="NZ_OOGT01000043.1"/>
</dbReference>
<protein>
    <recommendedName>
        <fullName evidence="3">DUF403 domain-containing protein</fullName>
    </recommendedName>
</protein>
<evidence type="ECO:0000313" key="2">
    <source>
        <dbReference type="Proteomes" id="UP000245974"/>
    </source>
</evidence>
<dbReference type="AlphaFoldDB" id="A0A2U3MXJ0"/>
<proteinExistence type="predicted"/>
<dbReference type="OrthoDB" id="9803532at2"/>
<evidence type="ECO:0000313" key="1">
    <source>
        <dbReference type="EMBL" id="SPL70121.1"/>
    </source>
</evidence>
<sequence>MILLGSNAEHILWIGRYLTRVQYLCGQFPFVDDESAIQFARSFGIPAYNATSLNEFIMDSRQSISFQQQFNVIKSNIQDLRGLLSKDNCAVLNQHIKHASLQFTHICGVVELCHEVFQKESEDIYLFYRLGVMLEHLDRDIRFGLNCANTLEDMQWIVNSLQIKGWQLDHVWKSLKHYPDQNHYLQFCDHVQYLFEVDV</sequence>
<dbReference type="Proteomes" id="UP000245974">
    <property type="component" value="Unassembled WGS sequence"/>
</dbReference>
<evidence type="ECO:0008006" key="3">
    <source>
        <dbReference type="Google" id="ProtNLM"/>
    </source>
</evidence>